<keyword evidence="3 7" id="KW-0347">Helicase</keyword>
<name>A0A0C2MKC9_THEKT</name>
<dbReference type="GO" id="GO:0043138">
    <property type="term" value="F:3'-5' DNA helicase activity"/>
    <property type="evidence" value="ECO:0007669"/>
    <property type="project" value="UniProtKB-EC"/>
</dbReference>
<proteinExistence type="predicted"/>
<dbReference type="Gene3D" id="1.10.150.20">
    <property type="entry name" value="5' to 3' exonuclease, C-terminal subdomain"/>
    <property type="match status" value="1"/>
</dbReference>
<dbReference type="SUPFAM" id="SSF158702">
    <property type="entry name" value="Sec63 N-terminal domain-like"/>
    <property type="match status" value="1"/>
</dbReference>
<keyword evidence="2" id="KW-0378">Hydrolase</keyword>
<dbReference type="CDD" id="cd18795">
    <property type="entry name" value="SF2_C_Ski2"/>
    <property type="match status" value="1"/>
</dbReference>
<evidence type="ECO:0000256" key="4">
    <source>
        <dbReference type="ARBA" id="ARBA00022840"/>
    </source>
</evidence>
<evidence type="ECO:0000256" key="3">
    <source>
        <dbReference type="ARBA" id="ARBA00022806"/>
    </source>
</evidence>
<keyword evidence="1" id="KW-0547">Nucleotide-binding</keyword>
<dbReference type="GO" id="GO:0016787">
    <property type="term" value="F:hydrolase activity"/>
    <property type="evidence" value="ECO:0007669"/>
    <property type="project" value="UniProtKB-KW"/>
</dbReference>
<dbReference type="InterPro" id="IPR001650">
    <property type="entry name" value="Helicase_C-like"/>
</dbReference>
<dbReference type="SMART" id="SM00490">
    <property type="entry name" value="HELICc"/>
    <property type="match status" value="1"/>
</dbReference>
<keyword evidence="8" id="KW-1185">Reference proteome</keyword>
<dbReference type="SUPFAM" id="SSF52540">
    <property type="entry name" value="P-loop containing nucleoside triphosphate hydrolases"/>
    <property type="match status" value="1"/>
</dbReference>
<protein>
    <submittedName>
        <fullName evidence="7">Helicase POLQ-like protein</fullName>
    </submittedName>
</protein>
<dbReference type="PROSITE" id="PS51194">
    <property type="entry name" value="HELICASE_CTER"/>
    <property type="match status" value="1"/>
</dbReference>
<dbReference type="InterPro" id="IPR050474">
    <property type="entry name" value="Hel308_SKI2-like"/>
</dbReference>
<dbReference type="Pfam" id="PF00271">
    <property type="entry name" value="Helicase_C"/>
    <property type="match status" value="1"/>
</dbReference>
<evidence type="ECO:0000256" key="2">
    <source>
        <dbReference type="ARBA" id="ARBA00022801"/>
    </source>
</evidence>
<dbReference type="Proteomes" id="UP000031668">
    <property type="component" value="Unassembled WGS sequence"/>
</dbReference>
<sequence length="583" mass="65911">MSATIKNVEDLCAFLGATYYTSSQRPVALKEYICIGTDLYQINSSETNWNSTKKFQKSFNGVQINNSSNLGLLLHFVQELDSQHSCLIFCPTKKNCEVTCENLRKNLNIKTVERQNLLSALEYVTGGVCQILKRSIPHGIAYHHAGMADDERKTIEEGYLCGTINVLCCTSTLAAGVNLPAYRVIIKSPKIGISTLTNVYYRQMIGRAGRPGLSEHGESILMVQNSDKPLLDQLLVNDQICCSAITNINEEELANIILFLYEANASFEKETILNFFKRTLFYHQIAEEDTHKFLERLDNAFGILIDKNLVTEQNDSFKLTNIGMALNKSGLDIKTSQAVHQSLQNSMKNFVLSTDLHLVYICTPNEIEANINNFNDILRLISTLNQAELDLLHATGLSEGLIYKCIQNTSSFKINGDLKLLFNKWFFTLLFYQVYRGRSIWEVSAQFEISRGVVQHLSASTVSNAYTIARYTKEFKEFWQITLLLEEMAKKLSMVNNYEVMPLLEITSVKLARAKQLFKAGYKTVSDVANAKVNDMIANISHLSRRQAASMISSAKLLIREQVETLMEQADEILERCKFTDID</sequence>
<dbReference type="PANTHER" id="PTHR47961">
    <property type="entry name" value="DNA POLYMERASE THETA, PUTATIVE (AFU_ORTHOLOGUE AFUA_1G05260)-RELATED"/>
    <property type="match status" value="1"/>
</dbReference>
<evidence type="ECO:0000256" key="5">
    <source>
        <dbReference type="ARBA" id="ARBA00048988"/>
    </source>
</evidence>
<dbReference type="Pfam" id="PF21099">
    <property type="entry name" value="POLQ_helical"/>
    <property type="match status" value="1"/>
</dbReference>
<organism evidence="7 8">
    <name type="scientific">Thelohanellus kitauei</name>
    <name type="common">Myxosporean</name>
    <dbReference type="NCBI Taxonomy" id="669202"/>
    <lineage>
        <taxon>Eukaryota</taxon>
        <taxon>Metazoa</taxon>
        <taxon>Cnidaria</taxon>
        <taxon>Myxozoa</taxon>
        <taxon>Myxosporea</taxon>
        <taxon>Bivalvulida</taxon>
        <taxon>Platysporina</taxon>
        <taxon>Myxobolidae</taxon>
        <taxon>Thelohanellus</taxon>
    </lineage>
</organism>
<comment type="catalytic activity">
    <reaction evidence="5">
        <text>ATP + H2O = ADP + phosphate + H(+)</text>
        <dbReference type="Rhea" id="RHEA:13065"/>
        <dbReference type="ChEBI" id="CHEBI:15377"/>
        <dbReference type="ChEBI" id="CHEBI:15378"/>
        <dbReference type="ChEBI" id="CHEBI:30616"/>
        <dbReference type="ChEBI" id="CHEBI:43474"/>
        <dbReference type="ChEBI" id="CHEBI:456216"/>
        <dbReference type="EC" id="5.6.2.4"/>
    </reaction>
</comment>
<dbReference type="PANTHER" id="PTHR47961:SF12">
    <property type="entry name" value="HELICASE POLQ-LIKE"/>
    <property type="match status" value="1"/>
</dbReference>
<accession>A0A0C2MKC9</accession>
<dbReference type="InterPro" id="IPR046931">
    <property type="entry name" value="HTH_61"/>
</dbReference>
<evidence type="ECO:0000313" key="7">
    <source>
        <dbReference type="EMBL" id="KII62066.1"/>
    </source>
</evidence>
<reference evidence="7 8" key="1">
    <citation type="journal article" date="2014" name="Genome Biol. Evol.">
        <title>The genome of the myxosporean Thelohanellus kitauei shows adaptations to nutrient acquisition within its fish host.</title>
        <authorList>
            <person name="Yang Y."/>
            <person name="Xiong J."/>
            <person name="Zhou Z."/>
            <person name="Huo F."/>
            <person name="Miao W."/>
            <person name="Ran C."/>
            <person name="Liu Y."/>
            <person name="Zhang J."/>
            <person name="Feng J."/>
            <person name="Wang M."/>
            <person name="Wang M."/>
            <person name="Wang L."/>
            <person name="Yao B."/>
        </authorList>
    </citation>
    <scope>NUCLEOTIDE SEQUENCE [LARGE SCALE GENOMIC DNA]</scope>
    <source>
        <strain evidence="7">Wuqing</strain>
    </source>
</reference>
<dbReference type="Gene3D" id="3.40.50.300">
    <property type="entry name" value="P-loop containing nucleotide triphosphate hydrolases"/>
    <property type="match status" value="1"/>
</dbReference>
<keyword evidence="4" id="KW-0067">ATP-binding</keyword>
<dbReference type="AlphaFoldDB" id="A0A0C2MKC9"/>
<evidence type="ECO:0000313" key="8">
    <source>
        <dbReference type="Proteomes" id="UP000031668"/>
    </source>
</evidence>
<dbReference type="OrthoDB" id="2320933at2759"/>
<evidence type="ECO:0000256" key="1">
    <source>
        <dbReference type="ARBA" id="ARBA00022741"/>
    </source>
</evidence>
<comment type="caution">
    <text evidence="7">The sequence shown here is derived from an EMBL/GenBank/DDBJ whole genome shotgun (WGS) entry which is preliminary data.</text>
</comment>
<dbReference type="Gene3D" id="1.10.3380.20">
    <property type="match status" value="1"/>
</dbReference>
<gene>
    <name evidence="7" type="ORF">RF11_02566</name>
</gene>
<dbReference type="Pfam" id="PF20470">
    <property type="entry name" value="HTH_61"/>
    <property type="match status" value="1"/>
</dbReference>
<dbReference type="EMBL" id="JWZT01005118">
    <property type="protein sequence ID" value="KII62066.1"/>
    <property type="molecule type" value="Genomic_DNA"/>
</dbReference>
<dbReference type="OMA" id="MFLNANI"/>
<evidence type="ECO:0000259" key="6">
    <source>
        <dbReference type="PROSITE" id="PS51194"/>
    </source>
</evidence>
<dbReference type="InterPro" id="IPR048960">
    <property type="entry name" value="POLQ-like_helical"/>
</dbReference>
<dbReference type="GO" id="GO:0005524">
    <property type="term" value="F:ATP binding"/>
    <property type="evidence" value="ECO:0007669"/>
    <property type="project" value="UniProtKB-KW"/>
</dbReference>
<dbReference type="InterPro" id="IPR027417">
    <property type="entry name" value="P-loop_NTPase"/>
</dbReference>
<feature type="domain" description="Helicase C-terminal" evidence="6">
    <location>
        <begin position="72"/>
        <end position="254"/>
    </location>
</feature>